<evidence type="ECO:0000256" key="11">
    <source>
        <dbReference type="PIRSR" id="PIRSR601842-2"/>
    </source>
</evidence>
<evidence type="ECO:0000256" key="1">
    <source>
        <dbReference type="ARBA" id="ARBA00004613"/>
    </source>
</evidence>
<dbReference type="EMBL" id="ML178855">
    <property type="protein sequence ID" value="TFK96763.1"/>
    <property type="molecule type" value="Genomic_DNA"/>
</dbReference>
<sequence length="181" mass="20045">MASTPTNHDDDLESDIVIHEYTHGLMNRLTGGGTGRCLTTAVSGGLGEGWSDAMADWANIRRFLYSTNTAVNRLKYSSLRTSSGVHRYGEIWANMLHTLHAQMMVYNEFDANARTNPESRAGYAMSLHILIDAPKLQLAILPVRLVSLVDAKNALIQADYNRYNGLNRCSITQVFARRGLG</sequence>
<evidence type="ECO:0000256" key="9">
    <source>
        <dbReference type="ARBA" id="ARBA00023145"/>
    </source>
</evidence>
<evidence type="ECO:0000256" key="8">
    <source>
        <dbReference type="ARBA" id="ARBA00023049"/>
    </source>
</evidence>
<protein>
    <recommendedName>
        <fullName evidence="12">Extracellular metalloproteinase</fullName>
        <ecNumber evidence="12">3.4.24.-</ecNumber>
    </recommendedName>
    <alternativeName>
        <fullName evidence="12">Fungalysin</fullName>
    </alternativeName>
</protein>
<dbReference type="GO" id="GO:0008270">
    <property type="term" value="F:zinc ion binding"/>
    <property type="evidence" value="ECO:0007669"/>
    <property type="project" value="InterPro"/>
</dbReference>
<feature type="binding site" evidence="11">
    <location>
        <position position="19"/>
    </location>
    <ligand>
        <name>Zn(2+)</name>
        <dbReference type="ChEBI" id="CHEBI:29105"/>
        <note>catalytic</note>
    </ligand>
</feature>
<keyword evidence="5 11" id="KW-0479">Metal-binding</keyword>
<dbReference type="Gene3D" id="1.10.390.10">
    <property type="entry name" value="Neutral Protease Domain 2"/>
    <property type="match status" value="1"/>
</dbReference>
<feature type="active site" evidence="10">
    <location>
        <position position="20"/>
    </location>
</feature>
<dbReference type="AlphaFoldDB" id="A0A5C3QEG9"/>
<reference evidence="13 14" key="1">
    <citation type="journal article" date="2019" name="Nat. Ecol. Evol.">
        <title>Megaphylogeny resolves global patterns of mushroom evolution.</title>
        <authorList>
            <person name="Varga T."/>
            <person name="Krizsan K."/>
            <person name="Foldi C."/>
            <person name="Dima B."/>
            <person name="Sanchez-Garcia M."/>
            <person name="Sanchez-Ramirez S."/>
            <person name="Szollosi G.J."/>
            <person name="Szarkandi J.G."/>
            <person name="Papp V."/>
            <person name="Albert L."/>
            <person name="Andreopoulos W."/>
            <person name="Angelini C."/>
            <person name="Antonin V."/>
            <person name="Barry K.W."/>
            <person name="Bougher N.L."/>
            <person name="Buchanan P."/>
            <person name="Buyck B."/>
            <person name="Bense V."/>
            <person name="Catcheside P."/>
            <person name="Chovatia M."/>
            <person name="Cooper J."/>
            <person name="Damon W."/>
            <person name="Desjardin D."/>
            <person name="Finy P."/>
            <person name="Geml J."/>
            <person name="Haridas S."/>
            <person name="Hughes K."/>
            <person name="Justo A."/>
            <person name="Karasinski D."/>
            <person name="Kautmanova I."/>
            <person name="Kiss B."/>
            <person name="Kocsube S."/>
            <person name="Kotiranta H."/>
            <person name="LaButti K.M."/>
            <person name="Lechner B.E."/>
            <person name="Liimatainen K."/>
            <person name="Lipzen A."/>
            <person name="Lukacs Z."/>
            <person name="Mihaltcheva S."/>
            <person name="Morgado L.N."/>
            <person name="Niskanen T."/>
            <person name="Noordeloos M.E."/>
            <person name="Ohm R.A."/>
            <person name="Ortiz-Santana B."/>
            <person name="Ovrebo C."/>
            <person name="Racz N."/>
            <person name="Riley R."/>
            <person name="Savchenko A."/>
            <person name="Shiryaev A."/>
            <person name="Soop K."/>
            <person name="Spirin V."/>
            <person name="Szebenyi C."/>
            <person name="Tomsovsky M."/>
            <person name="Tulloss R.E."/>
            <person name="Uehling J."/>
            <person name="Grigoriev I.V."/>
            <person name="Vagvolgyi C."/>
            <person name="Papp T."/>
            <person name="Martin F.M."/>
            <person name="Miettinen O."/>
            <person name="Hibbett D.S."/>
            <person name="Nagy L.G."/>
        </authorList>
    </citation>
    <scope>NUCLEOTIDE SEQUENCE [LARGE SCALE GENOMIC DNA]</scope>
    <source>
        <strain evidence="13 14">CBS 309.79</strain>
    </source>
</reference>
<dbReference type="InterPro" id="IPR050371">
    <property type="entry name" value="Fungal_virulence_M36"/>
</dbReference>
<keyword evidence="3 12" id="KW-0964">Secreted</keyword>
<dbReference type="GO" id="GO:0004222">
    <property type="term" value="F:metalloendopeptidase activity"/>
    <property type="evidence" value="ECO:0007669"/>
    <property type="project" value="InterPro"/>
</dbReference>
<keyword evidence="4 12" id="KW-0645">Protease</keyword>
<dbReference type="InterPro" id="IPR001842">
    <property type="entry name" value="Peptidase_M36"/>
</dbReference>
<dbReference type="PANTHER" id="PTHR33478:SF1">
    <property type="entry name" value="EXTRACELLULAR METALLOPROTEINASE MEP"/>
    <property type="match status" value="1"/>
</dbReference>
<dbReference type="Gene3D" id="3.10.170.10">
    <property type="match status" value="1"/>
</dbReference>
<evidence type="ECO:0000256" key="2">
    <source>
        <dbReference type="ARBA" id="ARBA00006006"/>
    </source>
</evidence>
<evidence type="ECO:0000313" key="14">
    <source>
        <dbReference type="Proteomes" id="UP000305067"/>
    </source>
</evidence>
<evidence type="ECO:0000313" key="13">
    <source>
        <dbReference type="EMBL" id="TFK96763.1"/>
    </source>
</evidence>
<evidence type="ECO:0000256" key="12">
    <source>
        <dbReference type="RuleBase" id="RU364017"/>
    </source>
</evidence>
<keyword evidence="14" id="KW-1185">Reference proteome</keyword>
<dbReference type="Pfam" id="PF02128">
    <property type="entry name" value="Peptidase_M36"/>
    <property type="match status" value="1"/>
</dbReference>
<organism evidence="13 14">
    <name type="scientific">Pterulicium gracile</name>
    <dbReference type="NCBI Taxonomy" id="1884261"/>
    <lineage>
        <taxon>Eukaryota</taxon>
        <taxon>Fungi</taxon>
        <taxon>Dikarya</taxon>
        <taxon>Basidiomycota</taxon>
        <taxon>Agaricomycotina</taxon>
        <taxon>Agaricomycetes</taxon>
        <taxon>Agaricomycetidae</taxon>
        <taxon>Agaricales</taxon>
        <taxon>Pleurotineae</taxon>
        <taxon>Pterulaceae</taxon>
        <taxon>Pterulicium</taxon>
    </lineage>
</organism>
<gene>
    <name evidence="13" type="ORF">BDV98DRAFT_597298</name>
</gene>
<dbReference type="Proteomes" id="UP000305067">
    <property type="component" value="Unassembled WGS sequence"/>
</dbReference>
<evidence type="ECO:0000256" key="7">
    <source>
        <dbReference type="ARBA" id="ARBA00022833"/>
    </source>
</evidence>
<keyword evidence="7 11" id="KW-0862">Zinc</keyword>
<proteinExistence type="inferred from homology"/>
<evidence type="ECO:0000256" key="4">
    <source>
        <dbReference type="ARBA" id="ARBA00022670"/>
    </source>
</evidence>
<evidence type="ECO:0000256" key="10">
    <source>
        <dbReference type="PIRSR" id="PIRSR601842-1"/>
    </source>
</evidence>
<accession>A0A5C3QEG9</accession>
<dbReference type="GO" id="GO:0006508">
    <property type="term" value="P:proteolysis"/>
    <property type="evidence" value="ECO:0007669"/>
    <property type="project" value="UniProtKB-KW"/>
</dbReference>
<dbReference type="OrthoDB" id="3227768at2759"/>
<comment type="subcellular location">
    <subcellularLocation>
        <location evidence="1 12">Secreted</location>
    </subcellularLocation>
</comment>
<keyword evidence="8 12" id="KW-0482">Metalloprotease</keyword>
<dbReference type="GO" id="GO:0005615">
    <property type="term" value="C:extracellular space"/>
    <property type="evidence" value="ECO:0007669"/>
    <property type="project" value="InterPro"/>
</dbReference>
<feature type="binding site" evidence="11">
    <location>
        <position position="23"/>
    </location>
    <ligand>
        <name>Zn(2+)</name>
        <dbReference type="ChEBI" id="CHEBI:29105"/>
        <note>catalytic</note>
    </ligand>
</feature>
<dbReference type="PANTHER" id="PTHR33478">
    <property type="entry name" value="EXTRACELLULAR METALLOPROTEINASE MEP"/>
    <property type="match status" value="1"/>
</dbReference>
<comment type="similarity">
    <text evidence="2 12">Belongs to the peptidase M36 family.</text>
</comment>
<dbReference type="SUPFAM" id="SSF55486">
    <property type="entry name" value="Metalloproteases ('zincins'), catalytic domain"/>
    <property type="match status" value="1"/>
</dbReference>
<name>A0A5C3QEG9_9AGAR</name>
<feature type="binding site" evidence="11">
    <location>
        <position position="48"/>
    </location>
    <ligand>
        <name>Zn(2+)</name>
        <dbReference type="ChEBI" id="CHEBI:29105"/>
        <note>catalytic</note>
    </ligand>
</feature>
<dbReference type="EC" id="3.4.24.-" evidence="12"/>
<evidence type="ECO:0000256" key="5">
    <source>
        <dbReference type="ARBA" id="ARBA00022723"/>
    </source>
</evidence>
<comment type="cofactor">
    <cofactor evidence="11">
        <name>Zn(2+)</name>
        <dbReference type="ChEBI" id="CHEBI:29105"/>
    </cofactor>
    <text evidence="11">Binds 1 zinc ion per subunit.</text>
</comment>
<evidence type="ECO:0000256" key="3">
    <source>
        <dbReference type="ARBA" id="ARBA00022525"/>
    </source>
</evidence>
<dbReference type="InterPro" id="IPR027268">
    <property type="entry name" value="Peptidase_M4/M1_CTD_sf"/>
</dbReference>
<keyword evidence="9 12" id="KW-0865">Zymogen</keyword>
<keyword evidence="6 12" id="KW-0378">Hydrolase</keyword>
<evidence type="ECO:0000256" key="6">
    <source>
        <dbReference type="ARBA" id="ARBA00022801"/>
    </source>
</evidence>